<dbReference type="EMBL" id="JAACJM010000074">
    <property type="protein sequence ID" value="KAF5350403.1"/>
    <property type="molecule type" value="Genomic_DNA"/>
</dbReference>
<organism evidence="3 4">
    <name type="scientific">Tetrapyrgos nigripes</name>
    <dbReference type="NCBI Taxonomy" id="182062"/>
    <lineage>
        <taxon>Eukaryota</taxon>
        <taxon>Fungi</taxon>
        <taxon>Dikarya</taxon>
        <taxon>Basidiomycota</taxon>
        <taxon>Agaricomycotina</taxon>
        <taxon>Agaricomycetes</taxon>
        <taxon>Agaricomycetidae</taxon>
        <taxon>Agaricales</taxon>
        <taxon>Marasmiineae</taxon>
        <taxon>Marasmiaceae</taxon>
        <taxon>Tetrapyrgos</taxon>
    </lineage>
</organism>
<evidence type="ECO:0000313" key="3">
    <source>
        <dbReference type="EMBL" id="KAF5350403.1"/>
    </source>
</evidence>
<evidence type="ECO:0000256" key="1">
    <source>
        <dbReference type="SAM" id="MobiDB-lite"/>
    </source>
</evidence>
<protein>
    <recommendedName>
        <fullName evidence="2">DUF7330 domain-containing protein</fullName>
    </recommendedName>
</protein>
<evidence type="ECO:0000259" key="2">
    <source>
        <dbReference type="Pfam" id="PF24016"/>
    </source>
</evidence>
<feature type="compositionally biased region" description="Polar residues" evidence="1">
    <location>
        <begin position="36"/>
        <end position="50"/>
    </location>
</feature>
<accession>A0A8H5CZG2</accession>
<dbReference type="Pfam" id="PF24016">
    <property type="entry name" value="DUF7330"/>
    <property type="match status" value="1"/>
</dbReference>
<dbReference type="AlphaFoldDB" id="A0A8H5CZG2"/>
<gene>
    <name evidence="3" type="ORF">D9758_012485</name>
</gene>
<comment type="caution">
    <text evidence="3">The sequence shown here is derived from an EMBL/GenBank/DDBJ whole genome shotgun (WGS) entry which is preliminary data.</text>
</comment>
<dbReference type="InterPro" id="IPR055754">
    <property type="entry name" value="DUF7330"/>
</dbReference>
<proteinExistence type="predicted"/>
<feature type="compositionally biased region" description="Pro residues" evidence="1">
    <location>
        <begin position="18"/>
        <end position="34"/>
    </location>
</feature>
<keyword evidence="4" id="KW-1185">Reference proteome</keyword>
<evidence type="ECO:0000313" key="4">
    <source>
        <dbReference type="Proteomes" id="UP000559256"/>
    </source>
</evidence>
<feature type="domain" description="DUF7330" evidence="2">
    <location>
        <begin position="54"/>
        <end position="247"/>
    </location>
</feature>
<name>A0A8H5CZG2_9AGAR</name>
<sequence length="248" mass="26968">MIIRDDPPATIPKDVKSPIPPVTNPIDEPPPPPYTFGTQRPTSTRSRSHPQAANYLSIRQPVGSLEGIYFLDPFLPMPPKYMLPSLGIGQTEEDRKNLSLKASVGAINADITILGGSETESSAKRRVDMEVRTRVGAVFVKVRESSTQAPSSAYNRLPFHLLCSTQMGSINLLLPNSFHGFITVTTSVGHVSISPELSANTSWMDSGMRKRRIFVGDMHVVGDVGSWAGDEVVVETPVGTVDIGYSDY</sequence>
<dbReference type="OrthoDB" id="2593559at2759"/>
<dbReference type="Proteomes" id="UP000559256">
    <property type="component" value="Unassembled WGS sequence"/>
</dbReference>
<reference evidence="3 4" key="1">
    <citation type="journal article" date="2020" name="ISME J.">
        <title>Uncovering the hidden diversity of litter-decomposition mechanisms in mushroom-forming fungi.</title>
        <authorList>
            <person name="Floudas D."/>
            <person name="Bentzer J."/>
            <person name="Ahren D."/>
            <person name="Johansson T."/>
            <person name="Persson P."/>
            <person name="Tunlid A."/>
        </authorList>
    </citation>
    <scope>NUCLEOTIDE SEQUENCE [LARGE SCALE GENOMIC DNA]</scope>
    <source>
        <strain evidence="3 4">CBS 291.85</strain>
    </source>
</reference>
<feature type="region of interest" description="Disordered" evidence="1">
    <location>
        <begin position="1"/>
        <end position="50"/>
    </location>
</feature>